<dbReference type="KEGG" id="oxy:HCG48_21640"/>
<keyword evidence="2" id="KW-1185">Reference proteome</keyword>
<proteinExistence type="predicted"/>
<dbReference type="AlphaFoldDB" id="A0A6H1U5H6"/>
<protein>
    <submittedName>
        <fullName evidence="1">Uncharacterized protein</fullName>
    </submittedName>
</protein>
<dbReference type="RefSeq" id="WP_168571026.1">
    <property type="nucleotide sequence ID" value="NZ_CP051167.1"/>
</dbReference>
<gene>
    <name evidence="1" type="ORF">HCG48_21640</name>
</gene>
<name>A0A6H1U5H6_9CYAN</name>
<accession>A0A6H1U5H6</accession>
<dbReference type="Proteomes" id="UP000500857">
    <property type="component" value="Chromosome"/>
</dbReference>
<sequence>MYNPAYEAFNRLTRKIAEAVGENGPATETEAMELAAEYINTLVEHLGDRQIEADLDALRLGKTRLNQVAKSLQHWLEVEAGERKEREFKEFIAQLNTRMGNVA</sequence>
<evidence type="ECO:0000313" key="2">
    <source>
        <dbReference type="Proteomes" id="UP000500857"/>
    </source>
</evidence>
<dbReference type="EMBL" id="CP051167">
    <property type="protein sequence ID" value="QIZ72879.1"/>
    <property type="molecule type" value="Genomic_DNA"/>
</dbReference>
<reference evidence="1 2" key="1">
    <citation type="submission" date="2020-04" db="EMBL/GenBank/DDBJ databases">
        <authorList>
            <person name="Basu S."/>
            <person name="Maruthanayagam V."/>
            <person name="Chakraborty S."/>
            <person name="Pramanik A."/>
            <person name="Mukherjee J."/>
            <person name="Brink B."/>
        </authorList>
    </citation>
    <scope>NUCLEOTIDE SEQUENCE [LARGE SCALE GENOMIC DNA]</scope>
    <source>
        <strain evidence="1 2">AP17</strain>
    </source>
</reference>
<organism evidence="1 2">
    <name type="scientific">Oxynema aestuarii AP17</name>
    <dbReference type="NCBI Taxonomy" id="2064643"/>
    <lineage>
        <taxon>Bacteria</taxon>
        <taxon>Bacillati</taxon>
        <taxon>Cyanobacteriota</taxon>
        <taxon>Cyanophyceae</taxon>
        <taxon>Oscillatoriophycideae</taxon>
        <taxon>Oscillatoriales</taxon>
        <taxon>Oscillatoriaceae</taxon>
        <taxon>Oxynema</taxon>
        <taxon>Oxynema aestuarii</taxon>
    </lineage>
</organism>
<evidence type="ECO:0000313" key="1">
    <source>
        <dbReference type="EMBL" id="QIZ72879.1"/>
    </source>
</evidence>